<evidence type="ECO:0000313" key="17">
    <source>
        <dbReference type="Ensembl" id="ENSFHEP00000013726.1"/>
    </source>
</evidence>
<comment type="similarity">
    <text evidence="4">Belongs to the dysbindin family.</text>
</comment>
<dbReference type="GeneTree" id="ENSGT00940000156479"/>
<keyword evidence="8" id="KW-0770">Synapse</keyword>
<evidence type="ECO:0000256" key="10">
    <source>
        <dbReference type="ARBA" id="ARBA00023136"/>
    </source>
</evidence>
<keyword evidence="7" id="KW-0256">Endoplasmic reticulum</keyword>
<reference evidence="17" key="1">
    <citation type="submission" date="2025-08" db="UniProtKB">
        <authorList>
            <consortium name="Ensembl"/>
        </authorList>
    </citation>
    <scope>IDENTIFICATION</scope>
</reference>
<evidence type="ECO:0000256" key="4">
    <source>
        <dbReference type="ARBA" id="ARBA00008686"/>
    </source>
</evidence>
<dbReference type="InterPro" id="IPR007531">
    <property type="entry name" value="Dysbindin"/>
</dbReference>
<dbReference type="GO" id="GO:0033162">
    <property type="term" value="C:melanosome membrane"/>
    <property type="evidence" value="ECO:0007669"/>
    <property type="project" value="UniProtKB-SubCell"/>
</dbReference>
<accession>A0A3Q2PKK6</accession>
<feature type="region of interest" description="Disordered" evidence="16">
    <location>
        <begin position="217"/>
        <end position="243"/>
    </location>
</feature>
<evidence type="ECO:0000256" key="9">
    <source>
        <dbReference type="ARBA" id="ARBA00023054"/>
    </source>
</evidence>
<evidence type="ECO:0000256" key="13">
    <source>
        <dbReference type="ARBA" id="ARBA00034105"/>
    </source>
</evidence>
<dbReference type="GO" id="GO:1904115">
    <property type="term" value="C:axon cytoplasm"/>
    <property type="evidence" value="ECO:0007669"/>
    <property type="project" value="GOC"/>
</dbReference>
<proteinExistence type="inferred from homology"/>
<dbReference type="AlphaFoldDB" id="A0A3Q2PKK6"/>
<dbReference type="GO" id="GO:0060155">
    <property type="term" value="P:platelet dense granule organization"/>
    <property type="evidence" value="ECO:0007669"/>
    <property type="project" value="TreeGrafter"/>
</dbReference>
<name>A0A3Q2PKK6_FUNHE</name>
<evidence type="ECO:0000256" key="15">
    <source>
        <dbReference type="ARBA" id="ARBA00037838"/>
    </source>
</evidence>
<comment type="subcellular location">
    <subcellularLocation>
        <location evidence="15">Cytoplasmic vesicle</location>
        <location evidence="15">Secretory vesicle</location>
        <location evidence="15">Synaptic vesicle membrane</location>
        <topology evidence="15">Peripheral membrane protein</topology>
        <orientation evidence="15">Cytoplasmic side</orientation>
    </subcellularLocation>
    <subcellularLocation>
        <location evidence="3">Endoplasmic reticulum</location>
    </subcellularLocation>
    <subcellularLocation>
        <location evidence="2">Endosome membrane</location>
        <topology evidence="2">Peripheral membrane protein</topology>
        <orientation evidence="2">Cytoplasmic side</orientation>
    </subcellularLocation>
    <subcellularLocation>
        <location evidence="14">Melanosome membrane</location>
        <topology evidence="14">Peripheral membrane protein</topology>
        <orientation evidence="14">Cytoplasmic side</orientation>
    </subcellularLocation>
    <subcellularLocation>
        <location evidence="1">Nucleus</location>
    </subcellularLocation>
    <subcellularLocation>
        <location evidence="13">Postsynaptic density</location>
    </subcellularLocation>
</comment>
<dbReference type="GO" id="GO:0031175">
    <property type="term" value="P:neuron projection development"/>
    <property type="evidence" value="ECO:0007669"/>
    <property type="project" value="TreeGrafter"/>
</dbReference>
<dbReference type="GO" id="GO:0048490">
    <property type="term" value="P:anterograde synaptic vesicle transport"/>
    <property type="evidence" value="ECO:0007669"/>
    <property type="project" value="TreeGrafter"/>
</dbReference>
<dbReference type="GO" id="GO:0031083">
    <property type="term" value="C:BLOC-1 complex"/>
    <property type="evidence" value="ECO:0007669"/>
    <property type="project" value="TreeGrafter"/>
</dbReference>
<protein>
    <submittedName>
        <fullName evidence="17">Dysbindin-A-like</fullName>
    </submittedName>
</protein>
<evidence type="ECO:0000256" key="3">
    <source>
        <dbReference type="ARBA" id="ARBA00004240"/>
    </source>
</evidence>
<evidence type="ECO:0000256" key="5">
    <source>
        <dbReference type="ARBA" id="ARBA00022490"/>
    </source>
</evidence>
<keyword evidence="18" id="KW-1185">Reference proteome</keyword>
<evidence type="ECO:0000256" key="7">
    <source>
        <dbReference type="ARBA" id="ARBA00022824"/>
    </source>
</evidence>
<dbReference type="GO" id="GO:0005783">
    <property type="term" value="C:endoplasmic reticulum"/>
    <property type="evidence" value="ECO:0007669"/>
    <property type="project" value="UniProtKB-SubCell"/>
</dbReference>
<dbReference type="GO" id="GO:0005634">
    <property type="term" value="C:nucleus"/>
    <property type="evidence" value="ECO:0007669"/>
    <property type="project" value="UniProtKB-SubCell"/>
</dbReference>
<evidence type="ECO:0000256" key="6">
    <source>
        <dbReference type="ARBA" id="ARBA00022753"/>
    </source>
</evidence>
<keyword evidence="11" id="KW-0539">Nucleus</keyword>
<dbReference type="GO" id="GO:0014069">
    <property type="term" value="C:postsynaptic density"/>
    <property type="evidence" value="ECO:0007669"/>
    <property type="project" value="UniProtKB-SubCell"/>
</dbReference>
<evidence type="ECO:0000256" key="11">
    <source>
        <dbReference type="ARBA" id="ARBA00023242"/>
    </source>
</evidence>
<evidence type="ECO:0000256" key="16">
    <source>
        <dbReference type="SAM" id="MobiDB-lite"/>
    </source>
</evidence>
<dbReference type="PANTHER" id="PTHR16294">
    <property type="entry name" value="DYSTROBREVIN BINDING PROTEIN 1 DYSBINDIN"/>
    <property type="match status" value="1"/>
</dbReference>
<keyword evidence="6" id="KW-0967">Endosome</keyword>
<evidence type="ECO:0000256" key="8">
    <source>
        <dbReference type="ARBA" id="ARBA00023018"/>
    </source>
</evidence>
<dbReference type="GO" id="GO:0030672">
    <property type="term" value="C:synaptic vesicle membrane"/>
    <property type="evidence" value="ECO:0007669"/>
    <property type="project" value="UniProtKB-SubCell"/>
</dbReference>
<keyword evidence="12" id="KW-0968">Cytoplasmic vesicle</keyword>
<dbReference type="Proteomes" id="UP000265000">
    <property type="component" value="Unplaced"/>
</dbReference>
<dbReference type="GO" id="GO:2000300">
    <property type="term" value="P:regulation of synaptic vesicle exocytosis"/>
    <property type="evidence" value="ECO:0007669"/>
    <property type="project" value="TreeGrafter"/>
</dbReference>
<sequence length="243" mass="27654">MYRAWAKHAKNKTKVQRKVSMVHGSDHAHRLLQKKPRVRKVNRLEEGFPYLGAGLEILNRFEKSWFLLRKKTKDCAQVAESVDGDIVMLSAHWERRKAALTHLQEQLQSLPDFISDLDAITANIAHLEGEFEEMESRLLYLETLCCQCEQQNVKNHHMSQLEGYKKKKRKEKEVHHPQMPTGCAFKVIKRKLLEPRFTGPYQCADYIGMLDVAEGGAGGPNRPGEHKGGGQAVGAQSAISRTR</sequence>
<keyword evidence="9" id="KW-0175">Coiled coil</keyword>
<reference evidence="17" key="2">
    <citation type="submission" date="2025-09" db="UniProtKB">
        <authorList>
            <consortium name="Ensembl"/>
        </authorList>
    </citation>
    <scope>IDENTIFICATION</scope>
</reference>
<evidence type="ECO:0000256" key="2">
    <source>
        <dbReference type="ARBA" id="ARBA00004125"/>
    </source>
</evidence>
<dbReference type="GO" id="GO:0010008">
    <property type="term" value="C:endosome membrane"/>
    <property type="evidence" value="ECO:0007669"/>
    <property type="project" value="UniProtKB-SubCell"/>
</dbReference>
<dbReference type="Ensembl" id="ENSFHET00000021361.1">
    <property type="protein sequence ID" value="ENSFHEP00000013726.1"/>
    <property type="gene ID" value="ENSFHEG00000015246.1"/>
</dbReference>
<keyword evidence="5" id="KW-0963">Cytoplasm</keyword>
<dbReference type="GO" id="GO:0005886">
    <property type="term" value="C:plasma membrane"/>
    <property type="evidence" value="ECO:0007669"/>
    <property type="project" value="TreeGrafter"/>
</dbReference>
<organism evidence="17 18">
    <name type="scientific">Fundulus heteroclitus</name>
    <name type="common">Killifish</name>
    <name type="synonym">Mummichog</name>
    <dbReference type="NCBI Taxonomy" id="8078"/>
    <lineage>
        <taxon>Eukaryota</taxon>
        <taxon>Metazoa</taxon>
        <taxon>Chordata</taxon>
        <taxon>Craniata</taxon>
        <taxon>Vertebrata</taxon>
        <taxon>Euteleostomi</taxon>
        <taxon>Actinopterygii</taxon>
        <taxon>Neopterygii</taxon>
        <taxon>Teleostei</taxon>
        <taxon>Neoteleostei</taxon>
        <taxon>Acanthomorphata</taxon>
        <taxon>Ovalentaria</taxon>
        <taxon>Atherinomorphae</taxon>
        <taxon>Cyprinodontiformes</taxon>
        <taxon>Fundulidae</taxon>
        <taxon>Fundulus</taxon>
    </lineage>
</organism>
<dbReference type="STRING" id="8078.ENSFHEP00000013726"/>
<evidence type="ECO:0000256" key="1">
    <source>
        <dbReference type="ARBA" id="ARBA00004123"/>
    </source>
</evidence>
<dbReference type="PANTHER" id="PTHR16294:SF5">
    <property type="entry name" value="DYSBINDIN"/>
    <property type="match status" value="1"/>
</dbReference>
<evidence type="ECO:0000256" key="12">
    <source>
        <dbReference type="ARBA" id="ARBA00023329"/>
    </source>
</evidence>
<keyword evidence="10" id="KW-0472">Membrane</keyword>
<evidence type="ECO:0000256" key="14">
    <source>
        <dbReference type="ARBA" id="ARBA00037798"/>
    </source>
</evidence>
<evidence type="ECO:0000313" key="18">
    <source>
        <dbReference type="Proteomes" id="UP000265000"/>
    </source>
</evidence>